<feature type="compositionally biased region" description="Polar residues" evidence="7">
    <location>
        <begin position="98"/>
        <end position="113"/>
    </location>
</feature>
<dbReference type="InterPro" id="IPR001289">
    <property type="entry name" value="NFYA"/>
</dbReference>
<dbReference type="PROSITE" id="PS51152">
    <property type="entry name" value="NFYA_HAP2_2"/>
    <property type="match status" value="1"/>
</dbReference>
<dbReference type="Gene3D" id="6.10.250.2430">
    <property type="match status" value="1"/>
</dbReference>
<evidence type="ECO:0000256" key="7">
    <source>
        <dbReference type="SAM" id="MobiDB-lite"/>
    </source>
</evidence>
<dbReference type="GO" id="GO:0003677">
    <property type="term" value="F:DNA binding"/>
    <property type="evidence" value="ECO:0007669"/>
    <property type="project" value="UniProtKB-KW"/>
</dbReference>
<protein>
    <recommendedName>
        <fullName evidence="6">Transcriptional activator HAP2</fullName>
    </recommendedName>
</protein>
<keyword evidence="4 6" id="KW-0804">Transcription</keyword>
<gene>
    <name evidence="8" type="ORF">K431DRAFT_235542</name>
</gene>
<feature type="compositionally biased region" description="Basic residues" evidence="7">
    <location>
        <begin position="185"/>
        <end position="205"/>
    </location>
</feature>
<feature type="region of interest" description="Disordered" evidence="7">
    <location>
        <begin position="98"/>
        <end position="154"/>
    </location>
</feature>
<comment type="subcellular location">
    <subcellularLocation>
        <location evidence="1 6">Nucleus</location>
    </subcellularLocation>
</comment>
<dbReference type="GO" id="GO:0003700">
    <property type="term" value="F:DNA-binding transcription factor activity"/>
    <property type="evidence" value="ECO:0007669"/>
    <property type="project" value="UniProtKB-UniRule"/>
</dbReference>
<reference evidence="8" key="1">
    <citation type="journal article" date="2020" name="Stud. Mycol.">
        <title>101 Dothideomycetes genomes: a test case for predicting lifestyles and emergence of pathogens.</title>
        <authorList>
            <person name="Haridas S."/>
            <person name="Albert R."/>
            <person name="Binder M."/>
            <person name="Bloem J."/>
            <person name="Labutti K."/>
            <person name="Salamov A."/>
            <person name="Andreopoulos B."/>
            <person name="Baker S."/>
            <person name="Barry K."/>
            <person name="Bills G."/>
            <person name="Bluhm B."/>
            <person name="Cannon C."/>
            <person name="Castanera R."/>
            <person name="Culley D."/>
            <person name="Daum C."/>
            <person name="Ezra D."/>
            <person name="Gonzalez J."/>
            <person name="Henrissat B."/>
            <person name="Kuo A."/>
            <person name="Liang C."/>
            <person name="Lipzen A."/>
            <person name="Lutzoni F."/>
            <person name="Magnuson J."/>
            <person name="Mondo S."/>
            <person name="Nolan M."/>
            <person name="Ohm R."/>
            <person name="Pangilinan J."/>
            <person name="Park H.-J."/>
            <person name="Ramirez L."/>
            <person name="Alfaro M."/>
            <person name="Sun H."/>
            <person name="Tritt A."/>
            <person name="Yoshinaga Y."/>
            <person name="Zwiers L.-H."/>
            <person name="Turgeon B."/>
            <person name="Goodwin S."/>
            <person name="Spatafora J."/>
            <person name="Crous P."/>
            <person name="Grigoriev I."/>
        </authorList>
    </citation>
    <scope>NUCLEOTIDE SEQUENCE</scope>
    <source>
        <strain evidence="8">CBS 116435</strain>
    </source>
</reference>
<accession>A0A9P4UJG6</accession>
<keyword evidence="3 6" id="KW-0238">DNA-binding</keyword>
<dbReference type="SMART" id="SM00521">
    <property type="entry name" value="CBF"/>
    <property type="match status" value="1"/>
</dbReference>
<feature type="compositionally biased region" description="Polar residues" evidence="7">
    <location>
        <begin position="64"/>
        <end position="75"/>
    </location>
</feature>
<dbReference type="EMBL" id="MU003879">
    <property type="protein sequence ID" value="KAF2716354.1"/>
    <property type="molecule type" value="Genomic_DNA"/>
</dbReference>
<dbReference type="PRINTS" id="PR00616">
    <property type="entry name" value="CCAATSUBUNTB"/>
</dbReference>
<evidence type="ECO:0000256" key="6">
    <source>
        <dbReference type="RuleBase" id="RU367155"/>
    </source>
</evidence>
<organism evidence="8 9">
    <name type="scientific">Polychaeton citri CBS 116435</name>
    <dbReference type="NCBI Taxonomy" id="1314669"/>
    <lineage>
        <taxon>Eukaryota</taxon>
        <taxon>Fungi</taxon>
        <taxon>Dikarya</taxon>
        <taxon>Ascomycota</taxon>
        <taxon>Pezizomycotina</taxon>
        <taxon>Dothideomycetes</taxon>
        <taxon>Dothideomycetidae</taxon>
        <taxon>Capnodiales</taxon>
        <taxon>Capnodiaceae</taxon>
        <taxon>Polychaeton</taxon>
    </lineage>
</organism>
<evidence type="ECO:0000256" key="2">
    <source>
        <dbReference type="ARBA" id="ARBA00023015"/>
    </source>
</evidence>
<dbReference type="OrthoDB" id="1097733at2759"/>
<evidence type="ECO:0000313" key="9">
    <source>
        <dbReference type="Proteomes" id="UP000799441"/>
    </source>
</evidence>
<feature type="compositionally biased region" description="Polar residues" evidence="7">
    <location>
        <begin position="36"/>
        <end position="51"/>
    </location>
</feature>
<feature type="region of interest" description="Disordered" evidence="7">
    <location>
        <begin position="224"/>
        <end position="285"/>
    </location>
</feature>
<evidence type="ECO:0000256" key="4">
    <source>
        <dbReference type="ARBA" id="ARBA00023163"/>
    </source>
</evidence>
<evidence type="ECO:0000256" key="3">
    <source>
        <dbReference type="ARBA" id="ARBA00023125"/>
    </source>
</evidence>
<name>A0A9P4UJG6_9PEZI</name>
<feature type="region of interest" description="Disordered" evidence="7">
    <location>
        <begin position="178"/>
        <end position="211"/>
    </location>
</feature>
<dbReference type="Pfam" id="PF02045">
    <property type="entry name" value="CBFB_NFYA"/>
    <property type="match status" value="1"/>
</dbReference>
<feature type="compositionally biased region" description="Polar residues" evidence="7">
    <location>
        <begin position="242"/>
        <end position="252"/>
    </location>
</feature>
<feature type="region of interest" description="Disordered" evidence="7">
    <location>
        <begin position="18"/>
        <end position="77"/>
    </location>
</feature>
<evidence type="ECO:0000256" key="1">
    <source>
        <dbReference type="ARBA" id="ARBA00004123"/>
    </source>
</evidence>
<keyword evidence="9" id="KW-1185">Reference proteome</keyword>
<feature type="compositionally biased region" description="Low complexity" evidence="7">
    <location>
        <begin position="114"/>
        <end position="124"/>
    </location>
</feature>
<dbReference type="Proteomes" id="UP000799441">
    <property type="component" value="Unassembled WGS sequence"/>
</dbReference>
<dbReference type="GO" id="GO:0005634">
    <property type="term" value="C:nucleus"/>
    <property type="evidence" value="ECO:0007669"/>
    <property type="project" value="UniProtKB-SubCell"/>
</dbReference>
<dbReference type="PANTHER" id="PTHR12632">
    <property type="entry name" value="TRANSCRIPTION FACTOR NF-Y ALPHA-RELATED"/>
    <property type="match status" value="1"/>
</dbReference>
<keyword evidence="2 6" id="KW-0805">Transcription regulation</keyword>
<evidence type="ECO:0000313" key="8">
    <source>
        <dbReference type="EMBL" id="KAF2716354.1"/>
    </source>
</evidence>
<dbReference type="AlphaFoldDB" id="A0A9P4UJG6"/>
<comment type="subunit">
    <text evidence="6">Heterotrimer.</text>
</comment>
<keyword evidence="5 6" id="KW-0539">Nucleus</keyword>
<comment type="function">
    <text evidence="6">Component of the sequence-specific heterotrimeric transcription factor (NF-Y) which specifically recognizes a 5'-CCAAT-3' box motif found in the promoters of its target genes.</text>
</comment>
<sequence>MAYNPAYGMQSSYVSPSQAAAMATAAASGYPAYSMPDSSMPGSLPQTSPRMQQVKADGAGLSRPTPQSPRQQNQMAVPGSMAGQMNISNAGMPAMQTQPMLHQQRRPSQQLNSPAVQAPQAQVAMPPPSRTSVPPQQAPPQQSPEVPVAGTAEESPLYVNAKQFHRILKRRMARQKLEENLRLTSKGRKPYLHESRHKHAMRRPRGPGGRFLTADEVAAMEAGGVLPEDGSNGAGAGGKENGFTNGDGSNLNNKRKADVMSGKMNGTLSKRSKTVSDDGGSDDYE</sequence>
<proteinExistence type="inferred from homology"/>
<comment type="similarity">
    <text evidence="6">Belongs to the NFYA/HAP2 subunit family.</text>
</comment>
<evidence type="ECO:0000256" key="5">
    <source>
        <dbReference type="ARBA" id="ARBA00023242"/>
    </source>
</evidence>
<comment type="caution">
    <text evidence="8">The sequence shown here is derived from an EMBL/GenBank/DDBJ whole genome shotgun (WGS) entry which is preliminary data.</text>
</comment>